<name>A0A232FHK8_9HYME</name>
<evidence type="ECO:0000256" key="1">
    <source>
        <dbReference type="SAM" id="SignalP"/>
    </source>
</evidence>
<organism evidence="2 3">
    <name type="scientific">Trichomalopsis sarcophagae</name>
    <dbReference type="NCBI Taxonomy" id="543379"/>
    <lineage>
        <taxon>Eukaryota</taxon>
        <taxon>Metazoa</taxon>
        <taxon>Ecdysozoa</taxon>
        <taxon>Arthropoda</taxon>
        <taxon>Hexapoda</taxon>
        <taxon>Insecta</taxon>
        <taxon>Pterygota</taxon>
        <taxon>Neoptera</taxon>
        <taxon>Endopterygota</taxon>
        <taxon>Hymenoptera</taxon>
        <taxon>Apocrita</taxon>
        <taxon>Proctotrupomorpha</taxon>
        <taxon>Chalcidoidea</taxon>
        <taxon>Pteromalidae</taxon>
        <taxon>Pteromalinae</taxon>
        <taxon>Trichomalopsis</taxon>
    </lineage>
</organism>
<sequence>MKTFTIVLILGMAYCQFGNASRLEDMKTCLVENGFTDSHADLERLQAIGDPEHVDRLKDVSREKMAGVIACMFQRRHGNKNLNEALQNLIGRDDKVTEEERKKMQETLKSCNANVTGDNIKLLSCLNIMAPPFDVLIAAFRDLDDSVGICFPRCNVTIGEMYKMQKNMEMKTKVKDLLKIVNEQKMVCFMTCIVDEEAKINRLSPPFLRVLTDRINKSENHDEDQKKEMLKTLSKCNAQVAEVKDKTYEMIKCVNIMYVVALKLSGTIDIEYSHKMKTFAIILILGFAWRVSNASKYVNMKTCSVENGFTDDETDLELIRAIGEPEHGYRLKDVSMEKMAGVMACLFQKQQGNGNLNNALESLVGRDDKATEQEKKKMLETLKICNTNAAGDNTKLLICLNIMAPPFDVLIATFRDFDESVAVCFPKCEITIGEMYKMEENKSKVKGLLEIINEQKLACFMACIVEEEDKNRKSPHFLKALTDLINKSENHDDNQKKEMLETIDKCNAQVAEVKDKTYQIIKCVDMFKPPFTDARETDFEDLIFNDLMSMCLIENGFTNSTADMERMYAIGDPEQADKLKDVPKERIVDVIVYDTVTVGQIRQMEHTMSDCYKEAGGKINNAELLKCVDITEPPFDHLFAAIRDVRQALQWCFVRCGVLISEMYTMEKNRDLPFKEYIKYIPHEKISCLMACKAEQAAVNNSNQTLQKGLADLIKRSKNVDEIEKAEMLKSLKKCSKKVYGYEDEHYELYTTSFRVKDSETCLMENGFTDTDLGNIESIGEPDLIDTIKNIPTEKIAAVVACVYQKQYADKNLHNTLKVLIDRDDKVSEDEAKKMKETLATCNTNAAGDNAKLLSCVNLVAPPFDTLIAVIRDLPESQDPCFLKCDMKIGEMYKAEQNRNKMKDLVKHVPEEKLSCIFGCKVDEFDKTKPGGKTISQRIAEKVNTSKVHDENQKKEMLETLKRCTDTVAGQPNENTLLGKCLDLFKPPFVDIY</sequence>
<keyword evidence="1" id="KW-0732">Signal</keyword>
<dbReference type="EMBL" id="NNAY01000218">
    <property type="protein sequence ID" value="OXU29948.1"/>
    <property type="molecule type" value="Genomic_DNA"/>
</dbReference>
<reference evidence="2 3" key="1">
    <citation type="journal article" date="2017" name="Curr. Biol.">
        <title>The Evolution of Venom by Co-option of Single-Copy Genes.</title>
        <authorList>
            <person name="Martinson E.O."/>
            <person name="Mrinalini"/>
            <person name="Kelkar Y.D."/>
            <person name="Chang C.H."/>
            <person name="Werren J.H."/>
        </authorList>
    </citation>
    <scope>NUCLEOTIDE SEQUENCE [LARGE SCALE GENOMIC DNA]</scope>
    <source>
        <strain evidence="2 3">Alberta</strain>
        <tissue evidence="2">Whole body</tissue>
    </source>
</reference>
<evidence type="ECO:0000313" key="2">
    <source>
        <dbReference type="EMBL" id="OXU29948.1"/>
    </source>
</evidence>
<dbReference type="Proteomes" id="UP000215335">
    <property type="component" value="Unassembled WGS sequence"/>
</dbReference>
<comment type="caution">
    <text evidence="2">The sequence shown here is derived from an EMBL/GenBank/DDBJ whole genome shotgun (WGS) entry which is preliminary data.</text>
</comment>
<protein>
    <submittedName>
        <fullName evidence="2">Uncharacterized protein</fullName>
    </submittedName>
</protein>
<feature type="chain" id="PRO_5013257681" evidence="1">
    <location>
        <begin position="21"/>
        <end position="993"/>
    </location>
</feature>
<accession>A0A232FHK8</accession>
<proteinExistence type="predicted"/>
<dbReference type="AlphaFoldDB" id="A0A232FHK8"/>
<evidence type="ECO:0000313" key="3">
    <source>
        <dbReference type="Proteomes" id="UP000215335"/>
    </source>
</evidence>
<feature type="signal peptide" evidence="1">
    <location>
        <begin position="1"/>
        <end position="20"/>
    </location>
</feature>
<keyword evidence="3" id="KW-1185">Reference proteome</keyword>
<gene>
    <name evidence="2" type="ORF">TSAR_011151</name>
</gene>